<reference evidence="2" key="1">
    <citation type="journal article" date="2023" name="Hortic. Res.">
        <title>A chromosome-level phased genome enabling allele-level studies in sweet orange: a case study on citrus Huanglongbing tolerance.</title>
        <authorList>
            <person name="Wu B."/>
            <person name="Yu Q."/>
            <person name="Deng Z."/>
            <person name="Duan Y."/>
            <person name="Luo F."/>
            <person name="Gmitter F. Jr."/>
        </authorList>
    </citation>
    <scope>NUCLEOTIDE SEQUENCE [LARGE SCALE GENOMIC DNA]</scope>
    <source>
        <strain evidence="2">cv. Valencia</strain>
    </source>
</reference>
<gene>
    <name evidence="1" type="ORF">KPL71_000412</name>
</gene>
<organism evidence="1 2">
    <name type="scientific">Citrus sinensis</name>
    <name type="common">Sweet orange</name>
    <name type="synonym">Citrus aurantium var. sinensis</name>
    <dbReference type="NCBI Taxonomy" id="2711"/>
    <lineage>
        <taxon>Eukaryota</taxon>
        <taxon>Viridiplantae</taxon>
        <taxon>Streptophyta</taxon>
        <taxon>Embryophyta</taxon>
        <taxon>Tracheophyta</taxon>
        <taxon>Spermatophyta</taxon>
        <taxon>Magnoliopsida</taxon>
        <taxon>eudicotyledons</taxon>
        <taxon>Gunneridae</taxon>
        <taxon>Pentapetalae</taxon>
        <taxon>rosids</taxon>
        <taxon>malvids</taxon>
        <taxon>Sapindales</taxon>
        <taxon>Rutaceae</taxon>
        <taxon>Aurantioideae</taxon>
        <taxon>Citrus</taxon>
    </lineage>
</organism>
<sequence length="286" mass="32254">MATESKASVGKVKSSNQASSSKGKPDSSSLNKKKIDSSIKQPPKSSSALTKTEVPISNLVKSKTTSSSSKTITKTTTKVREKKVFTLPGQKFDPPEEREPLRIFYESLSKQIPTSEMAEFWMMEHGLLSPERAKKAYEKKQRKQKQVRMGTPNKSPHPLSNKPESSQKQQQGSKNGDIKAKRRVSNDADDDDDFILSPKRRKGNLPTLASVTMLSFYYRREHVVLELIFLIGFSQGFGLVHQPRTEQARPTRLDENFESMIGLKIVLALWQRTQRPNHGTRILSSH</sequence>
<accession>A0ACB8NPU4</accession>
<dbReference type="EMBL" id="CM039170">
    <property type="protein sequence ID" value="KAH9799624.1"/>
    <property type="molecule type" value="Genomic_DNA"/>
</dbReference>
<keyword evidence="2" id="KW-1185">Reference proteome</keyword>
<protein>
    <submittedName>
        <fullName evidence="1">Uncharacterized protein</fullName>
    </submittedName>
</protein>
<evidence type="ECO:0000313" key="2">
    <source>
        <dbReference type="Proteomes" id="UP000829398"/>
    </source>
</evidence>
<evidence type="ECO:0000313" key="1">
    <source>
        <dbReference type="EMBL" id="KAH9799624.1"/>
    </source>
</evidence>
<comment type="caution">
    <text evidence="1">The sequence shown here is derived from an EMBL/GenBank/DDBJ whole genome shotgun (WGS) entry which is preliminary data.</text>
</comment>
<name>A0ACB8NPU4_CITSI</name>
<proteinExistence type="predicted"/>
<dbReference type="Proteomes" id="UP000829398">
    <property type="component" value="Chromosome 1"/>
</dbReference>